<dbReference type="Pfam" id="PF03195">
    <property type="entry name" value="LOB"/>
    <property type="match status" value="1"/>
</dbReference>
<dbReference type="PANTHER" id="PTHR31301:SF83">
    <property type="entry name" value="PROTEIN ASYMMETRIC LEAVES 2"/>
    <property type="match status" value="1"/>
</dbReference>
<evidence type="ECO:0000256" key="4">
    <source>
        <dbReference type="ARBA" id="ARBA00023242"/>
    </source>
</evidence>
<organism evidence="8 9">
    <name type="scientific">Adiantum capillus-veneris</name>
    <name type="common">Maidenhair fern</name>
    <dbReference type="NCBI Taxonomy" id="13818"/>
    <lineage>
        <taxon>Eukaryota</taxon>
        <taxon>Viridiplantae</taxon>
        <taxon>Streptophyta</taxon>
        <taxon>Embryophyta</taxon>
        <taxon>Tracheophyta</taxon>
        <taxon>Polypodiopsida</taxon>
        <taxon>Polypodiidae</taxon>
        <taxon>Polypodiales</taxon>
        <taxon>Pteridineae</taxon>
        <taxon>Pteridaceae</taxon>
        <taxon>Vittarioideae</taxon>
        <taxon>Adiantum</taxon>
    </lineage>
</organism>
<dbReference type="EMBL" id="JABFUD020000020">
    <property type="protein sequence ID" value="KAI5064517.1"/>
    <property type="molecule type" value="Genomic_DNA"/>
</dbReference>
<keyword evidence="3" id="KW-0217">Developmental protein</keyword>
<dbReference type="GO" id="GO:0005634">
    <property type="term" value="C:nucleus"/>
    <property type="evidence" value="ECO:0007669"/>
    <property type="project" value="UniProtKB-SubCell"/>
</dbReference>
<sequence length="243" mass="26329">MATASSSPCGACKFLRRKCTPECVFAPYFPPDQPLKFSNAHKIFGASNIAKILSELPVHQRAAAVNSLAYEAQARMKDPVYGCVGAISYLKRHIETLEMEIRAARAELARYVQQDNASAGSLQHDERIAAINLQANSNDAHLLGVADPYHAIVNATTATNHRNHSNEDRIDQMWMHPQHPAAIYEAEYIGNPSLQEASMHLASPRTVMAPGHILHAPPRPSNVDGRSASSGEGASNLSSLSSP</sequence>
<comment type="subcellular location">
    <subcellularLocation>
        <location evidence="1">Nucleus</location>
    </subcellularLocation>
</comment>
<evidence type="ECO:0000313" key="8">
    <source>
        <dbReference type="EMBL" id="KAI5064517.1"/>
    </source>
</evidence>
<proteinExistence type="inferred from homology"/>
<evidence type="ECO:0000256" key="6">
    <source>
        <dbReference type="SAM" id="MobiDB-lite"/>
    </source>
</evidence>
<feature type="coiled-coil region" evidence="5">
    <location>
        <begin position="87"/>
        <end position="114"/>
    </location>
</feature>
<evidence type="ECO:0000259" key="7">
    <source>
        <dbReference type="PROSITE" id="PS50891"/>
    </source>
</evidence>
<reference evidence="8" key="1">
    <citation type="submission" date="2021-01" db="EMBL/GenBank/DDBJ databases">
        <title>Adiantum capillus-veneris genome.</title>
        <authorList>
            <person name="Fang Y."/>
            <person name="Liao Q."/>
        </authorList>
    </citation>
    <scope>NUCLEOTIDE SEQUENCE</scope>
    <source>
        <strain evidence="8">H3</strain>
        <tissue evidence="8">Leaf</tissue>
    </source>
</reference>
<evidence type="ECO:0000256" key="2">
    <source>
        <dbReference type="ARBA" id="ARBA00005474"/>
    </source>
</evidence>
<dbReference type="PANTHER" id="PTHR31301">
    <property type="entry name" value="LOB DOMAIN-CONTAINING PROTEIN 4-RELATED"/>
    <property type="match status" value="1"/>
</dbReference>
<protein>
    <recommendedName>
        <fullName evidence="7">LOB domain-containing protein</fullName>
    </recommendedName>
</protein>
<keyword evidence="9" id="KW-1185">Reference proteome</keyword>
<evidence type="ECO:0000313" key="9">
    <source>
        <dbReference type="Proteomes" id="UP000886520"/>
    </source>
</evidence>
<dbReference type="AlphaFoldDB" id="A0A9D4UB20"/>
<dbReference type="InterPro" id="IPR004883">
    <property type="entry name" value="LOB"/>
</dbReference>
<feature type="region of interest" description="Disordered" evidence="6">
    <location>
        <begin position="210"/>
        <end position="243"/>
    </location>
</feature>
<dbReference type="OrthoDB" id="1898652at2759"/>
<keyword evidence="5" id="KW-0175">Coiled coil</keyword>
<comment type="caution">
    <text evidence="8">The sequence shown here is derived from an EMBL/GenBank/DDBJ whole genome shotgun (WGS) entry which is preliminary data.</text>
</comment>
<keyword evidence="4" id="KW-0539">Nucleus</keyword>
<evidence type="ECO:0000256" key="3">
    <source>
        <dbReference type="ARBA" id="ARBA00022473"/>
    </source>
</evidence>
<feature type="compositionally biased region" description="Polar residues" evidence="6">
    <location>
        <begin position="227"/>
        <end position="243"/>
    </location>
</feature>
<accession>A0A9D4UB20</accession>
<evidence type="ECO:0000256" key="1">
    <source>
        <dbReference type="ARBA" id="ARBA00004123"/>
    </source>
</evidence>
<feature type="domain" description="LOB" evidence="7">
    <location>
        <begin position="7"/>
        <end position="108"/>
    </location>
</feature>
<dbReference type="Proteomes" id="UP000886520">
    <property type="component" value="Chromosome 20"/>
</dbReference>
<gene>
    <name evidence="8" type="ORF">GOP47_0021187</name>
</gene>
<name>A0A9D4UB20_ADICA</name>
<dbReference type="PROSITE" id="PS50891">
    <property type="entry name" value="LOB"/>
    <property type="match status" value="1"/>
</dbReference>
<evidence type="ECO:0000256" key="5">
    <source>
        <dbReference type="SAM" id="Coils"/>
    </source>
</evidence>
<comment type="similarity">
    <text evidence="2">Belongs to the LOB domain-containing protein family.</text>
</comment>